<dbReference type="RefSeq" id="WP_027888800.1">
    <property type="nucleotide sequence ID" value="NZ_JXOP01000031.1"/>
</dbReference>
<reference evidence="2 3" key="1">
    <citation type="submission" date="2018-08" db="EMBL/GenBank/DDBJ databases">
        <title>Meiothermus cateniformans JCM 15151 genome sequencing project.</title>
        <authorList>
            <person name="Da Costa M.S."/>
            <person name="Albuquerque L."/>
            <person name="Raposo P."/>
            <person name="Froufe H.J.C."/>
            <person name="Barroso C.S."/>
            <person name="Egas C."/>
        </authorList>
    </citation>
    <scope>NUCLEOTIDE SEQUENCE [LARGE SCALE GENOMIC DNA]</scope>
    <source>
        <strain evidence="2 3">JCM 15151</strain>
    </source>
</reference>
<gene>
    <name evidence="2" type="ORF">Mcate_02008</name>
</gene>
<proteinExistence type="predicted"/>
<dbReference type="AlphaFoldDB" id="A0A399DXB5"/>
<keyword evidence="1" id="KW-0812">Transmembrane</keyword>
<accession>A0A399DXB5</accession>
<dbReference type="Proteomes" id="UP000266089">
    <property type="component" value="Unassembled WGS sequence"/>
</dbReference>
<dbReference type="EMBL" id="QWKX01000055">
    <property type="protein sequence ID" value="RIH75898.1"/>
    <property type="molecule type" value="Genomic_DNA"/>
</dbReference>
<keyword evidence="1" id="KW-0472">Membrane</keyword>
<keyword evidence="1" id="KW-1133">Transmembrane helix</keyword>
<name>A0A399DXB5_9DEIN</name>
<protein>
    <submittedName>
        <fullName evidence="2">Uncharacterized protein</fullName>
    </submittedName>
</protein>
<comment type="caution">
    <text evidence="2">The sequence shown here is derived from an EMBL/GenBank/DDBJ whole genome shotgun (WGS) entry which is preliminary data.</text>
</comment>
<organism evidence="2 3">
    <name type="scientific">Meiothermus taiwanensis</name>
    <dbReference type="NCBI Taxonomy" id="172827"/>
    <lineage>
        <taxon>Bacteria</taxon>
        <taxon>Thermotogati</taxon>
        <taxon>Deinococcota</taxon>
        <taxon>Deinococci</taxon>
        <taxon>Thermales</taxon>
        <taxon>Thermaceae</taxon>
        <taxon>Meiothermus</taxon>
    </lineage>
</organism>
<dbReference type="OrthoDB" id="27086at2"/>
<evidence type="ECO:0000313" key="3">
    <source>
        <dbReference type="Proteomes" id="UP000266089"/>
    </source>
</evidence>
<evidence type="ECO:0000313" key="2">
    <source>
        <dbReference type="EMBL" id="RIH75898.1"/>
    </source>
</evidence>
<evidence type="ECO:0000256" key="1">
    <source>
        <dbReference type="SAM" id="Phobius"/>
    </source>
</evidence>
<feature type="transmembrane region" description="Helical" evidence="1">
    <location>
        <begin position="31"/>
        <end position="50"/>
    </location>
</feature>
<sequence length="93" mass="9980">MSPFLAVGLGLYVLNLLVGLAAQLRLAHFGLWHHALYLVVLVSAVLALVFTREGWLLLTIACLALFPKARPHTWPHPTLGAVGLVGYLLSIGG</sequence>